<keyword evidence="1" id="KW-1133">Transmembrane helix</keyword>
<name>A0AAD4S224_9MAGN</name>
<keyword evidence="3" id="KW-1185">Reference proteome</keyword>
<gene>
    <name evidence="2" type="ORF">MKW98_019964</name>
</gene>
<accession>A0AAD4S224</accession>
<reference evidence="2" key="1">
    <citation type="submission" date="2022-04" db="EMBL/GenBank/DDBJ databases">
        <title>A functionally conserved STORR gene fusion in Papaver species that diverged 16.8 million years ago.</title>
        <authorList>
            <person name="Catania T."/>
        </authorList>
    </citation>
    <scope>NUCLEOTIDE SEQUENCE</scope>
    <source>
        <strain evidence="2">S-188037</strain>
    </source>
</reference>
<organism evidence="2 3">
    <name type="scientific">Papaver atlanticum</name>
    <dbReference type="NCBI Taxonomy" id="357466"/>
    <lineage>
        <taxon>Eukaryota</taxon>
        <taxon>Viridiplantae</taxon>
        <taxon>Streptophyta</taxon>
        <taxon>Embryophyta</taxon>
        <taxon>Tracheophyta</taxon>
        <taxon>Spermatophyta</taxon>
        <taxon>Magnoliopsida</taxon>
        <taxon>Ranunculales</taxon>
        <taxon>Papaveraceae</taxon>
        <taxon>Papaveroideae</taxon>
        <taxon>Papaver</taxon>
    </lineage>
</organism>
<keyword evidence="1" id="KW-0812">Transmembrane</keyword>
<protein>
    <submittedName>
        <fullName evidence="2">Uncharacterized protein</fullName>
    </submittedName>
</protein>
<keyword evidence="1" id="KW-0472">Membrane</keyword>
<feature type="non-terminal residue" evidence="2">
    <location>
        <position position="1"/>
    </location>
</feature>
<comment type="caution">
    <text evidence="2">The sequence shown here is derived from an EMBL/GenBank/DDBJ whole genome shotgun (WGS) entry which is preliminary data.</text>
</comment>
<evidence type="ECO:0000256" key="1">
    <source>
        <dbReference type="SAM" id="Phobius"/>
    </source>
</evidence>
<evidence type="ECO:0000313" key="3">
    <source>
        <dbReference type="Proteomes" id="UP001202328"/>
    </source>
</evidence>
<dbReference type="EMBL" id="JAJJMB010015809">
    <property type="protein sequence ID" value="KAI3851965.1"/>
    <property type="molecule type" value="Genomic_DNA"/>
</dbReference>
<proteinExistence type="predicted"/>
<evidence type="ECO:0000313" key="2">
    <source>
        <dbReference type="EMBL" id="KAI3851965.1"/>
    </source>
</evidence>
<dbReference type="Proteomes" id="UP001202328">
    <property type="component" value="Unassembled WGS sequence"/>
</dbReference>
<sequence length="104" mass="12043">SSTLRCTSWYNFSSVELGSLSVVNFLLCFWAMHAGLIYIDIGMQIISHTAKQCIWHLHQNNTIAYTRRILSEEGVHCSLLFRYRIYTLSRLFICENCGPSCTTW</sequence>
<feature type="transmembrane region" description="Helical" evidence="1">
    <location>
        <begin position="20"/>
        <end position="39"/>
    </location>
</feature>
<dbReference type="AlphaFoldDB" id="A0AAD4S224"/>